<dbReference type="RefSeq" id="XP_027196028.1">
    <property type="nucleotide sequence ID" value="XM_027340227.1"/>
</dbReference>
<organism evidence="3 4">
    <name type="scientific">Dermatophagoides pteronyssinus</name>
    <name type="common">European house dust mite</name>
    <dbReference type="NCBI Taxonomy" id="6956"/>
    <lineage>
        <taxon>Eukaryota</taxon>
        <taxon>Metazoa</taxon>
        <taxon>Ecdysozoa</taxon>
        <taxon>Arthropoda</taxon>
        <taxon>Chelicerata</taxon>
        <taxon>Arachnida</taxon>
        <taxon>Acari</taxon>
        <taxon>Acariformes</taxon>
        <taxon>Sarcoptiformes</taxon>
        <taxon>Astigmata</taxon>
        <taxon>Psoroptidia</taxon>
        <taxon>Analgoidea</taxon>
        <taxon>Pyroglyphidae</taxon>
        <taxon>Dermatophagoidinae</taxon>
        <taxon>Dermatophagoides</taxon>
    </lineage>
</organism>
<dbReference type="AlphaFoldDB" id="A0A6P6XT31"/>
<keyword evidence="3" id="KW-1185">Reference proteome</keyword>
<name>A0A6P6XT31_DERPT</name>
<accession>A0A6P6XT31</accession>
<protein>
    <submittedName>
        <fullName evidence="4">Keratin, type I cytoskeletal 14-like</fullName>
    </submittedName>
</protein>
<evidence type="ECO:0000256" key="1">
    <source>
        <dbReference type="SAM" id="MobiDB-lite"/>
    </source>
</evidence>
<evidence type="ECO:0000313" key="4">
    <source>
        <dbReference type="RefSeq" id="XP_027196028.1"/>
    </source>
</evidence>
<evidence type="ECO:0000313" key="3">
    <source>
        <dbReference type="Proteomes" id="UP000515146"/>
    </source>
</evidence>
<gene>
    <name evidence="4" type="primary">LOC113790545</name>
</gene>
<dbReference type="OMA" id="TVEYKSM"/>
<dbReference type="Proteomes" id="UP000515146">
    <property type="component" value="Unplaced"/>
</dbReference>
<feature type="signal peptide" evidence="2">
    <location>
        <begin position="1"/>
        <end position="16"/>
    </location>
</feature>
<evidence type="ECO:0000256" key="2">
    <source>
        <dbReference type="SAM" id="SignalP"/>
    </source>
</evidence>
<keyword evidence="2" id="KW-0732">Signal</keyword>
<dbReference type="InParanoid" id="A0A6P6XT31"/>
<feature type="chain" id="PRO_5028021067" evidence="2">
    <location>
        <begin position="17"/>
        <end position="484"/>
    </location>
</feature>
<proteinExistence type="predicted"/>
<reference evidence="4" key="1">
    <citation type="submission" date="2025-08" db="UniProtKB">
        <authorList>
            <consortium name="RefSeq"/>
        </authorList>
    </citation>
    <scope>IDENTIFICATION</scope>
    <source>
        <strain evidence="4">Airmid</strain>
    </source>
</reference>
<dbReference type="KEGG" id="dpte:113790545"/>
<feature type="compositionally biased region" description="Basic and acidic residues" evidence="1">
    <location>
        <begin position="475"/>
        <end position="484"/>
    </location>
</feature>
<feature type="region of interest" description="Disordered" evidence="1">
    <location>
        <begin position="463"/>
        <end position="484"/>
    </location>
</feature>
<sequence length="484" mass="52237">MLKFVVLVAVLGACFAEESMQERSKKMMSGQYYGIGSYGYGGRGFGSSDRSGLGYGYGGHHYGSGVYGYGARGFGSSDRSGYGYGLGGHYYGPAMYGFGVRSYGAGYGYGLGGNRMYYGRRYGGLGGYHGLGGNFGYSGILPSYSYGYGNAGYALQPITTAYIAQPVVQSMDNVRLGAAIPSVEFMSERRPESQSEVVKAAVYRVPNTVEYKSMPTNYNKVQPQVVEVEPSETALHLHFKTGSSGILLTQSHEKSQSPEVQVEESKEDVARLIHKIEKPIIQEVHEVITPYRQITKEISPVVEAIHTIVSKSEDQRQNYHVMEHPQTVSVHREQAQMAVAQPVSTVAVAQPVSTVAVAQPVAAVAVPQQVATVAVAQPIAAQPIAVGYEEKYIAPSSYGIMGSGYSAQPITYVQSSYEPAKLGYGYDASRYLSSSSSSSSAAPSQSSFGNRWEGDAGSFRANFDNRAGMVGNRQEQYHESRSSY</sequence>
<dbReference type="OrthoDB" id="6516460at2759"/>